<name>A0A4Y2FWM4_ARAVE</name>
<gene>
    <name evidence="1" type="primary">MSH6_2</name>
    <name evidence="1" type="ORF">AVEN_75890_1</name>
</gene>
<evidence type="ECO:0000313" key="1">
    <source>
        <dbReference type="EMBL" id="GBM44074.1"/>
    </source>
</evidence>
<dbReference type="OrthoDB" id="10252754at2759"/>
<dbReference type="GO" id="GO:0005524">
    <property type="term" value="F:ATP binding"/>
    <property type="evidence" value="ECO:0007669"/>
    <property type="project" value="InterPro"/>
</dbReference>
<protein>
    <submittedName>
        <fullName evidence="1">DNA mismatch repair protein Msh6</fullName>
    </submittedName>
</protein>
<reference evidence="1 2" key="1">
    <citation type="journal article" date="2019" name="Sci. Rep.">
        <title>Orb-weaving spider Araneus ventricosus genome elucidates the spidroin gene catalogue.</title>
        <authorList>
            <person name="Kono N."/>
            <person name="Nakamura H."/>
            <person name="Ohtoshi R."/>
            <person name="Moran D.A.P."/>
            <person name="Shinohara A."/>
            <person name="Yoshida Y."/>
            <person name="Fujiwara M."/>
            <person name="Mori M."/>
            <person name="Tomita M."/>
            <person name="Arakawa K."/>
        </authorList>
    </citation>
    <scope>NUCLEOTIDE SEQUENCE [LARGE SCALE GENOMIC DNA]</scope>
</reference>
<dbReference type="SUPFAM" id="SSF48334">
    <property type="entry name" value="DNA repair protein MutS, domain III"/>
    <property type="match status" value="1"/>
</dbReference>
<keyword evidence="2" id="KW-1185">Reference proteome</keyword>
<dbReference type="InterPro" id="IPR036678">
    <property type="entry name" value="MutS_con_dom_sf"/>
</dbReference>
<dbReference type="Gene3D" id="6.10.140.80">
    <property type="match status" value="1"/>
</dbReference>
<dbReference type="AlphaFoldDB" id="A0A4Y2FWM4"/>
<comment type="caution">
    <text evidence="1">The sequence shown here is derived from an EMBL/GenBank/DDBJ whole genome shotgun (WGS) entry which is preliminary data.</text>
</comment>
<dbReference type="GO" id="GO:0006298">
    <property type="term" value="P:mismatch repair"/>
    <property type="evidence" value="ECO:0007669"/>
    <property type="project" value="InterPro"/>
</dbReference>
<accession>A0A4Y2FWM4</accession>
<proteinExistence type="predicted"/>
<organism evidence="1 2">
    <name type="scientific">Araneus ventricosus</name>
    <name type="common">Orbweaver spider</name>
    <name type="synonym">Epeira ventricosa</name>
    <dbReference type="NCBI Taxonomy" id="182803"/>
    <lineage>
        <taxon>Eukaryota</taxon>
        <taxon>Metazoa</taxon>
        <taxon>Ecdysozoa</taxon>
        <taxon>Arthropoda</taxon>
        <taxon>Chelicerata</taxon>
        <taxon>Arachnida</taxon>
        <taxon>Araneae</taxon>
        <taxon>Araneomorphae</taxon>
        <taxon>Entelegynae</taxon>
        <taxon>Araneoidea</taxon>
        <taxon>Araneidae</taxon>
        <taxon>Araneus</taxon>
    </lineage>
</organism>
<evidence type="ECO:0000313" key="2">
    <source>
        <dbReference type="Proteomes" id="UP000499080"/>
    </source>
</evidence>
<dbReference type="EMBL" id="BGPR01001054">
    <property type="protein sequence ID" value="GBM44074.1"/>
    <property type="molecule type" value="Genomic_DNA"/>
</dbReference>
<dbReference type="GO" id="GO:0030983">
    <property type="term" value="F:mismatched DNA binding"/>
    <property type="evidence" value="ECO:0007669"/>
    <property type="project" value="InterPro"/>
</dbReference>
<sequence>MDLGVFLDFVSTEMELPHDAILYERSSITKKTFELLNHHLTGTTKEVIASFHWDSQRVLRFLQKTEIFTKEDDTIEYPETLMQMLDPDDKFLETPLKQYELTFRSLGACLRYLQQCCIEDSLLSMKLFEVYVPLDEVQSASVKDEIRRVPMKNSNNFKKHMILDGVTLQNLEIVPMLSSGNPEGTLFGTMDYCSTSFDVEYDKSKAYLKKKKIVVIKLCLLDVSRKKADEREEFMEGIQSEIDPGVSTC</sequence>
<dbReference type="InterPro" id="IPR036187">
    <property type="entry name" value="DNA_mismatch_repair_MutS_sf"/>
</dbReference>
<dbReference type="Proteomes" id="UP000499080">
    <property type="component" value="Unassembled WGS sequence"/>
</dbReference>
<dbReference type="Gene3D" id="3.30.420.110">
    <property type="entry name" value="MutS, connector domain"/>
    <property type="match status" value="1"/>
</dbReference>